<gene>
    <name evidence="1" type="ORF">RVF87_20380</name>
</gene>
<dbReference type="PROSITE" id="PS51257">
    <property type="entry name" value="PROKAR_LIPOPROTEIN"/>
    <property type="match status" value="1"/>
</dbReference>
<proteinExistence type="predicted"/>
<evidence type="ECO:0000313" key="1">
    <source>
        <dbReference type="EMBL" id="WYY07320.1"/>
    </source>
</evidence>
<dbReference type="RefSeq" id="WP_157086080.1">
    <property type="nucleotide sequence ID" value="NZ_CP136137.1"/>
</dbReference>
<evidence type="ECO:0000313" key="2">
    <source>
        <dbReference type="Proteomes" id="UP001479933"/>
    </source>
</evidence>
<evidence type="ECO:0008006" key="3">
    <source>
        <dbReference type="Google" id="ProtNLM"/>
    </source>
</evidence>
<name>A0ABZ2U0V5_9ACTN</name>
<protein>
    <recommendedName>
        <fullName evidence="3">DUF3060 domain-containing protein</fullName>
    </recommendedName>
</protein>
<keyword evidence="2" id="KW-1185">Reference proteome</keyword>
<dbReference type="EMBL" id="CP136137">
    <property type="protein sequence ID" value="WYY07320.1"/>
    <property type="molecule type" value="Genomic_DNA"/>
</dbReference>
<sequence length="163" mass="15934">MNTPRAGLVMGLLAAGCAGLIGCGGEADPTARDLSDGGVCDPGEMIVIGTAGATPIITGDCGPVQVTADRVSGNIESAASVTITGAHVTVLGKTWGTATISSDGTVINVDGIGTLTVEADSAAVVVNGPIDTLAVRGRGNVVNWNGGAALPSDANNTYTRMPG</sequence>
<accession>A0ABZ2U0V5</accession>
<dbReference type="Proteomes" id="UP001479933">
    <property type="component" value="Chromosome"/>
</dbReference>
<reference evidence="1 2" key="1">
    <citation type="journal article" date="2023" name="Virus Evol.">
        <title>Computational host range prediction-The good, the bad, and the ugly.</title>
        <authorList>
            <person name="Howell A.A."/>
            <person name="Versoza C.J."/>
            <person name="Pfeifer S.P."/>
        </authorList>
    </citation>
    <scope>NUCLEOTIDE SEQUENCE [LARGE SCALE GENOMIC DNA]</scope>
    <source>
        <strain evidence="1 2">1610/1b</strain>
    </source>
</reference>
<organism evidence="1 2">
    <name type="scientific">Gordonia hydrophobica</name>
    <dbReference type="NCBI Taxonomy" id="40516"/>
    <lineage>
        <taxon>Bacteria</taxon>
        <taxon>Bacillati</taxon>
        <taxon>Actinomycetota</taxon>
        <taxon>Actinomycetes</taxon>
        <taxon>Mycobacteriales</taxon>
        <taxon>Gordoniaceae</taxon>
        <taxon>Gordonia</taxon>
    </lineage>
</organism>